<dbReference type="InterPro" id="IPR050450">
    <property type="entry name" value="COX15/CtaA_HemeA_synthase"/>
</dbReference>
<feature type="transmembrane region" description="Helical" evidence="12">
    <location>
        <begin position="279"/>
        <end position="300"/>
    </location>
</feature>
<comment type="pathway">
    <text evidence="11">Porphyrin-containing compound metabolism.</text>
</comment>
<dbReference type="AlphaFoldDB" id="A0A833JD99"/>
<feature type="transmembrane region" description="Helical" evidence="12">
    <location>
        <begin position="61"/>
        <end position="82"/>
    </location>
</feature>
<evidence type="ECO:0000256" key="5">
    <source>
        <dbReference type="ARBA" id="ARBA00022989"/>
    </source>
</evidence>
<evidence type="ECO:0000256" key="3">
    <source>
        <dbReference type="ARBA" id="ARBA00022692"/>
    </source>
</evidence>
<evidence type="ECO:0000313" key="14">
    <source>
        <dbReference type="Proteomes" id="UP000442694"/>
    </source>
</evidence>
<keyword evidence="9 12" id="KW-0472">Membrane</keyword>
<dbReference type="GO" id="GO:0006784">
    <property type="term" value="P:heme A biosynthetic process"/>
    <property type="evidence" value="ECO:0007669"/>
    <property type="project" value="InterPro"/>
</dbReference>
<evidence type="ECO:0000313" key="13">
    <source>
        <dbReference type="EMBL" id="KAB8030810.1"/>
    </source>
</evidence>
<dbReference type="PANTHER" id="PTHR35457">
    <property type="entry name" value="HEME A SYNTHASE"/>
    <property type="match status" value="1"/>
</dbReference>
<keyword evidence="4" id="KW-0479">Metal-binding</keyword>
<dbReference type="Pfam" id="PF02628">
    <property type="entry name" value="COX15-CtaA"/>
    <property type="match status" value="2"/>
</dbReference>
<dbReference type="Proteomes" id="UP000442694">
    <property type="component" value="Unassembled WGS sequence"/>
</dbReference>
<feature type="transmembrane region" description="Helical" evidence="12">
    <location>
        <begin position="7"/>
        <end position="28"/>
    </location>
</feature>
<evidence type="ECO:0000256" key="12">
    <source>
        <dbReference type="SAM" id="Phobius"/>
    </source>
</evidence>
<dbReference type="GO" id="GO:0016020">
    <property type="term" value="C:membrane"/>
    <property type="evidence" value="ECO:0007669"/>
    <property type="project" value="UniProtKB-SubCell"/>
</dbReference>
<keyword evidence="3 12" id="KW-0812">Transmembrane</keyword>
<evidence type="ECO:0000256" key="8">
    <source>
        <dbReference type="ARBA" id="ARBA00023133"/>
    </source>
</evidence>
<keyword evidence="2" id="KW-1003">Cell membrane</keyword>
<feature type="transmembrane region" description="Helical" evidence="12">
    <location>
        <begin position="124"/>
        <end position="146"/>
    </location>
</feature>
<feature type="transmembrane region" description="Helical" evidence="12">
    <location>
        <begin position="218"/>
        <end position="238"/>
    </location>
</feature>
<evidence type="ECO:0000256" key="2">
    <source>
        <dbReference type="ARBA" id="ARBA00022475"/>
    </source>
</evidence>
<keyword evidence="5 12" id="KW-1133">Transmembrane helix</keyword>
<evidence type="ECO:0000256" key="10">
    <source>
        <dbReference type="ARBA" id="ARBA00023157"/>
    </source>
</evidence>
<evidence type="ECO:0000256" key="4">
    <source>
        <dbReference type="ARBA" id="ARBA00022723"/>
    </source>
</evidence>
<organism evidence="13 14">
    <name type="scientific">Fluviispira multicolorata</name>
    <dbReference type="NCBI Taxonomy" id="2654512"/>
    <lineage>
        <taxon>Bacteria</taxon>
        <taxon>Pseudomonadati</taxon>
        <taxon>Bdellovibrionota</taxon>
        <taxon>Oligoflexia</taxon>
        <taxon>Silvanigrellales</taxon>
        <taxon>Silvanigrellaceae</taxon>
        <taxon>Fluviispira</taxon>
    </lineage>
</organism>
<keyword evidence="7" id="KW-0408">Iron</keyword>
<keyword evidence="10" id="KW-1015">Disulfide bond</keyword>
<feature type="transmembrane region" description="Helical" evidence="12">
    <location>
        <begin position="166"/>
        <end position="188"/>
    </location>
</feature>
<reference evidence="13 14" key="1">
    <citation type="submission" date="2019-10" db="EMBL/GenBank/DDBJ databases">
        <title>New genus of Silvanigrellaceae.</title>
        <authorList>
            <person name="Pitt A."/>
            <person name="Hahn M.W."/>
        </authorList>
    </citation>
    <scope>NUCLEOTIDE SEQUENCE [LARGE SCALE GENOMIC DNA]</scope>
    <source>
        <strain evidence="13 14">33A1-SZDP</strain>
    </source>
</reference>
<keyword evidence="6" id="KW-0560">Oxidoreductase</keyword>
<keyword evidence="14" id="KW-1185">Reference proteome</keyword>
<gene>
    <name evidence="13" type="ORF">GCL57_07500</name>
</gene>
<sequence length="313" mass="34716">MKNIKYFAFYSWFFLVFNFYVVLGGAYVRATGSGAGCGEHWPLCNGEVVPDFSVLHTIIEFTHRVSSGIVGLGSILLLIWAFRVTQKGNPIRKTASLTFGFMVFEALLGAGLVLFGLVTNNSSVLRAFVMSLHLVSTFILLAAIALTAYYSSGFGVAKFRGQDKKLIYISIAVLGLFLVGISGAITALGDTLFKPNYVGEGLVSDLKSAEHFLKSLRVYHPIFAILVSIYIVVMTWNFTPKNSPKRIKKLAYFVTFIVVIQILCGFANIALLAPVWMQIIHLLTADLVWIACILFCNEVLSEEKFLEKVFRYS</sequence>
<evidence type="ECO:0000256" key="9">
    <source>
        <dbReference type="ARBA" id="ARBA00023136"/>
    </source>
</evidence>
<evidence type="ECO:0000256" key="7">
    <source>
        <dbReference type="ARBA" id="ARBA00023004"/>
    </source>
</evidence>
<dbReference type="InterPro" id="IPR003780">
    <property type="entry name" value="COX15/CtaA_fam"/>
</dbReference>
<name>A0A833JD99_9BACT</name>
<dbReference type="GO" id="GO:0046872">
    <property type="term" value="F:metal ion binding"/>
    <property type="evidence" value="ECO:0007669"/>
    <property type="project" value="UniProtKB-KW"/>
</dbReference>
<feature type="transmembrane region" description="Helical" evidence="12">
    <location>
        <begin position="94"/>
        <end position="118"/>
    </location>
</feature>
<dbReference type="RefSeq" id="WP_152212737.1">
    <property type="nucleotide sequence ID" value="NZ_WFLN01000006.1"/>
</dbReference>
<feature type="transmembrane region" description="Helical" evidence="12">
    <location>
        <begin position="250"/>
        <end position="273"/>
    </location>
</feature>
<keyword evidence="8" id="KW-0350">Heme biosynthesis</keyword>
<dbReference type="GO" id="GO:0016491">
    <property type="term" value="F:oxidoreductase activity"/>
    <property type="evidence" value="ECO:0007669"/>
    <property type="project" value="UniProtKB-KW"/>
</dbReference>
<dbReference type="EMBL" id="WFLN01000006">
    <property type="protein sequence ID" value="KAB8030810.1"/>
    <property type="molecule type" value="Genomic_DNA"/>
</dbReference>
<dbReference type="PANTHER" id="PTHR35457:SF1">
    <property type="entry name" value="HEME A SYNTHASE"/>
    <property type="match status" value="1"/>
</dbReference>
<evidence type="ECO:0000256" key="1">
    <source>
        <dbReference type="ARBA" id="ARBA00004141"/>
    </source>
</evidence>
<comment type="caution">
    <text evidence="13">The sequence shown here is derived from an EMBL/GenBank/DDBJ whole genome shotgun (WGS) entry which is preliminary data.</text>
</comment>
<proteinExistence type="predicted"/>
<accession>A0A833JD99</accession>
<comment type="subcellular location">
    <subcellularLocation>
        <location evidence="1">Membrane</location>
        <topology evidence="1">Multi-pass membrane protein</topology>
    </subcellularLocation>
</comment>
<protein>
    <submittedName>
        <fullName evidence="13">Heme A synthase</fullName>
    </submittedName>
</protein>
<evidence type="ECO:0000256" key="6">
    <source>
        <dbReference type="ARBA" id="ARBA00023002"/>
    </source>
</evidence>
<evidence type="ECO:0000256" key="11">
    <source>
        <dbReference type="ARBA" id="ARBA00023444"/>
    </source>
</evidence>